<accession>A0A6J7CEB8</accession>
<proteinExistence type="predicted"/>
<name>A0A6J7CEB8_9ZZZZ</name>
<dbReference type="EMBL" id="CAFBLF010000014">
    <property type="protein sequence ID" value="CAB4856537.1"/>
    <property type="molecule type" value="Genomic_DNA"/>
</dbReference>
<evidence type="ECO:0000313" key="1">
    <source>
        <dbReference type="EMBL" id="CAB4856537.1"/>
    </source>
</evidence>
<dbReference type="AlphaFoldDB" id="A0A6J7CEB8"/>
<reference evidence="1" key="1">
    <citation type="submission" date="2020-05" db="EMBL/GenBank/DDBJ databases">
        <authorList>
            <person name="Chiriac C."/>
            <person name="Salcher M."/>
            <person name="Ghai R."/>
            <person name="Kavagutti S V."/>
        </authorList>
    </citation>
    <scope>NUCLEOTIDE SEQUENCE</scope>
</reference>
<sequence>MRSPDIWSMISLTKRSLSGVRSVTRESISTYSFGWSTAKDRSSNSHLIVCIPSRCASGAYISSVSRALRSADSDSTKPHVRALWRRSASLMRITRMSLDIATTILRTVSAWASSPSFSLSSLVTPSTRSPISAPKSRVTASSVYAVSSTVSCKSAAAIVFAPIPNSTRISATASGCVMYGSPDFRSCPSCAAFATW</sequence>
<protein>
    <submittedName>
        <fullName evidence="1">Unannotated protein</fullName>
    </submittedName>
</protein>
<gene>
    <name evidence="1" type="ORF">UFOPK3339_00164</name>
</gene>
<organism evidence="1">
    <name type="scientific">freshwater metagenome</name>
    <dbReference type="NCBI Taxonomy" id="449393"/>
    <lineage>
        <taxon>unclassified sequences</taxon>
        <taxon>metagenomes</taxon>
        <taxon>ecological metagenomes</taxon>
    </lineage>
</organism>